<sequence length="247" mass="29027">MKKAEKIWSKDAPKMKAFLLQEIKETGLAWKTLIEQYLEDYQNGKILDVGCETGFISLLLAQIGFEVIAIDNNAAMLKEAEKTSEELGFSNKITFMLKDAASMDDFTVNTFDAVISRHAFWLFNNPKKVYAEWYRILKSGGCMLNLDANWLFPFWGEEQAKLFRSDENILKERYGEFQDYYHDTDMMEELKKLPLSYTKRPEWDLKICKQIGFKDIKMEILSQEKYCNPFMALRYRTMPTFLIKAKK</sequence>
<dbReference type="EMBL" id="AEQN01000033">
    <property type="protein sequence ID" value="EFV00500.1"/>
    <property type="molecule type" value="Genomic_DNA"/>
</dbReference>
<dbReference type="eggNOG" id="COG2226">
    <property type="taxonomic scope" value="Bacteria"/>
</dbReference>
<dbReference type="OrthoDB" id="5522265at2"/>
<keyword evidence="3" id="KW-1185">Reference proteome</keyword>
<keyword evidence="2" id="KW-0808">Transferase</keyword>
<keyword evidence="2" id="KW-0489">Methyltransferase</keyword>
<dbReference type="PANTHER" id="PTHR43861">
    <property type="entry name" value="TRANS-ACONITATE 2-METHYLTRANSFERASE-RELATED"/>
    <property type="match status" value="1"/>
</dbReference>
<dbReference type="GO" id="GO:0008757">
    <property type="term" value="F:S-adenosylmethionine-dependent methyltransferase activity"/>
    <property type="evidence" value="ECO:0007669"/>
    <property type="project" value="InterPro"/>
</dbReference>
<dbReference type="GO" id="GO:0032259">
    <property type="term" value="P:methylation"/>
    <property type="evidence" value="ECO:0007669"/>
    <property type="project" value="UniProtKB-KW"/>
</dbReference>
<comment type="caution">
    <text evidence="2">The sequence shown here is derived from an EMBL/GenBank/DDBJ whole genome shotgun (WGS) entry which is preliminary data.</text>
</comment>
<dbReference type="STRING" id="887929.HMP0721_2316"/>
<dbReference type="SUPFAM" id="SSF53335">
    <property type="entry name" value="S-adenosyl-L-methionine-dependent methyltransferases"/>
    <property type="match status" value="1"/>
</dbReference>
<gene>
    <name evidence="2" type="ORF">HMP0721_2316</name>
</gene>
<organism evidence="2 3">
    <name type="scientific">Pseudoramibacter alactolyticus ATCC 23263</name>
    <dbReference type="NCBI Taxonomy" id="887929"/>
    <lineage>
        <taxon>Bacteria</taxon>
        <taxon>Bacillati</taxon>
        <taxon>Bacillota</taxon>
        <taxon>Clostridia</taxon>
        <taxon>Eubacteriales</taxon>
        <taxon>Eubacteriaceae</taxon>
        <taxon>Pseudoramibacter</taxon>
    </lineage>
</organism>
<accession>E6MJY1</accession>
<reference evidence="2 3" key="1">
    <citation type="submission" date="2010-12" db="EMBL/GenBank/DDBJ databases">
        <authorList>
            <person name="Muzny D."/>
            <person name="Qin X."/>
            <person name="Deng J."/>
            <person name="Jiang H."/>
            <person name="Liu Y."/>
            <person name="Qu J."/>
            <person name="Song X.-Z."/>
            <person name="Zhang L."/>
            <person name="Thornton R."/>
            <person name="Coyle M."/>
            <person name="Francisco L."/>
            <person name="Jackson L."/>
            <person name="Javaid M."/>
            <person name="Korchina V."/>
            <person name="Kovar C."/>
            <person name="Mata R."/>
            <person name="Mathew T."/>
            <person name="Ngo R."/>
            <person name="Nguyen L."/>
            <person name="Nguyen N."/>
            <person name="Okwuonu G."/>
            <person name="Ongeri F."/>
            <person name="Pham C."/>
            <person name="Simmons D."/>
            <person name="Wilczek-Boney K."/>
            <person name="Hale W."/>
            <person name="Jakkamsetti A."/>
            <person name="Pham P."/>
            <person name="Ruth R."/>
            <person name="San Lucas F."/>
            <person name="Warren J."/>
            <person name="Zhang J."/>
            <person name="Zhao Z."/>
            <person name="Zhou C."/>
            <person name="Zhu D."/>
            <person name="Lee S."/>
            <person name="Bess C."/>
            <person name="Blankenburg K."/>
            <person name="Forbes L."/>
            <person name="Fu Q."/>
            <person name="Gubbala S."/>
            <person name="Hirani K."/>
            <person name="Jayaseelan J.C."/>
            <person name="Lara F."/>
            <person name="Munidasa M."/>
            <person name="Palculict T."/>
            <person name="Patil S."/>
            <person name="Pu L.-L."/>
            <person name="Saada N."/>
            <person name="Tang L."/>
            <person name="Weissenberger G."/>
            <person name="Zhu Y."/>
            <person name="Hemphill L."/>
            <person name="Shang Y."/>
            <person name="Youmans B."/>
            <person name="Ayvaz T."/>
            <person name="Ross M."/>
            <person name="Santibanez J."/>
            <person name="Aqrawi P."/>
            <person name="Gross S."/>
            <person name="Joshi V."/>
            <person name="Fowler G."/>
            <person name="Nazareth L."/>
            <person name="Reid J."/>
            <person name="Worley K."/>
            <person name="Petrosino J."/>
            <person name="Highlander S."/>
            <person name="Gibbs R."/>
        </authorList>
    </citation>
    <scope>NUCLEOTIDE SEQUENCE [LARGE SCALE GENOMIC DNA]</scope>
    <source>
        <strain evidence="2 3">ATCC 23263</strain>
    </source>
</reference>
<dbReference type="HOGENOM" id="CLU_037990_4_0_9"/>
<dbReference type="InterPro" id="IPR013216">
    <property type="entry name" value="Methyltransf_11"/>
</dbReference>
<protein>
    <submittedName>
        <fullName evidence="2">Methyltransferase domain protein</fullName>
    </submittedName>
</protein>
<evidence type="ECO:0000313" key="3">
    <source>
        <dbReference type="Proteomes" id="UP000004754"/>
    </source>
</evidence>
<evidence type="ECO:0000313" key="2">
    <source>
        <dbReference type="EMBL" id="EFV00500.1"/>
    </source>
</evidence>
<proteinExistence type="predicted"/>
<dbReference type="Pfam" id="PF08241">
    <property type="entry name" value="Methyltransf_11"/>
    <property type="match status" value="1"/>
</dbReference>
<dbReference type="RefSeq" id="WP_006599738.1">
    <property type="nucleotide sequence ID" value="NZ_GL622359.1"/>
</dbReference>
<evidence type="ECO:0000259" key="1">
    <source>
        <dbReference type="Pfam" id="PF08241"/>
    </source>
</evidence>
<name>E6MJY1_9FIRM</name>
<dbReference type="InterPro" id="IPR029063">
    <property type="entry name" value="SAM-dependent_MTases_sf"/>
</dbReference>
<feature type="domain" description="Methyltransferase type 11" evidence="1">
    <location>
        <begin position="47"/>
        <end position="143"/>
    </location>
</feature>
<dbReference type="CDD" id="cd02440">
    <property type="entry name" value="AdoMet_MTases"/>
    <property type="match status" value="1"/>
</dbReference>
<dbReference type="Proteomes" id="UP000004754">
    <property type="component" value="Unassembled WGS sequence"/>
</dbReference>
<dbReference type="AlphaFoldDB" id="E6MJY1"/>
<dbReference type="Gene3D" id="3.40.50.150">
    <property type="entry name" value="Vaccinia Virus protein VP39"/>
    <property type="match status" value="1"/>
</dbReference>